<dbReference type="EMBL" id="JAUDFV010000167">
    <property type="protein sequence ID" value="KAL2712105.1"/>
    <property type="molecule type" value="Genomic_DNA"/>
</dbReference>
<dbReference type="AlphaFoldDB" id="A0ABD1ZX57"/>
<evidence type="ECO:0000313" key="1">
    <source>
        <dbReference type="EMBL" id="KAL2712105.1"/>
    </source>
</evidence>
<feature type="non-terminal residue" evidence="1">
    <location>
        <position position="1"/>
    </location>
</feature>
<accession>A0ABD1ZX57</accession>
<sequence>SDTNDKYVINGFPNLRKEEIRASSIRSKRRNPSFVNTFGVFVVFELVEPFTRCWKHIILLTKIIVLTKRTTLFRTIRSNRRKLPKLVKSTKNELKLISQQYFISRIIVP</sequence>
<proteinExistence type="predicted"/>
<comment type="caution">
    <text evidence="1">The sequence shown here is derived from an EMBL/GenBank/DDBJ whole genome shotgun (WGS) entry which is preliminary data.</text>
</comment>
<dbReference type="Proteomes" id="UP001607302">
    <property type="component" value="Unassembled WGS sequence"/>
</dbReference>
<name>A0ABD1ZX57_VESSQ</name>
<protein>
    <submittedName>
        <fullName evidence="1">PiggyBac transposable element-derived protein 4-like</fullName>
    </submittedName>
</protein>
<gene>
    <name evidence="1" type="ORF">V1478_018340</name>
</gene>
<evidence type="ECO:0000313" key="2">
    <source>
        <dbReference type="Proteomes" id="UP001607302"/>
    </source>
</evidence>
<reference evidence="1 2" key="1">
    <citation type="journal article" date="2024" name="Ann. Entomol. Soc. Am.">
        <title>Genomic analyses of the southern and eastern yellowjacket wasps (Hymenoptera: Vespidae) reveal evolutionary signatures of social life.</title>
        <authorList>
            <person name="Catto M.A."/>
            <person name="Caine P.B."/>
            <person name="Orr S.E."/>
            <person name="Hunt B.G."/>
            <person name="Goodisman M.A.D."/>
        </authorList>
    </citation>
    <scope>NUCLEOTIDE SEQUENCE [LARGE SCALE GENOMIC DNA]</scope>
    <source>
        <strain evidence="1">233</strain>
        <tissue evidence="1">Head and thorax</tissue>
    </source>
</reference>
<keyword evidence="2" id="KW-1185">Reference proteome</keyword>
<organism evidence="1 2">
    <name type="scientific">Vespula squamosa</name>
    <name type="common">Southern yellow jacket</name>
    <name type="synonym">Wasp</name>
    <dbReference type="NCBI Taxonomy" id="30214"/>
    <lineage>
        <taxon>Eukaryota</taxon>
        <taxon>Metazoa</taxon>
        <taxon>Ecdysozoa</taxon>
        <taxon>Arthropoda</taxon>
        <taxon>Hexapoda</taxon>
        <taxon>Insecta</taxon>
        <taxon>Pterygota</taxon>
        <taxon>Neoptera</taxon>
        <taxon>Endopterygota</taxon>
        <taxon>Hymenoptera</taxon>
        <taxon>Apocrita</taxon>
        <taxon>Aculeata</taxon>
        <taxon>Vespoidea</taxon>
        <taxon>Vespidae</taxon>
        <taxon>Vespinae</taxon>
        <taxon>Vespula</taxon>
    </lineage>
</organism>